<keyword evidence="1" id="KW-0004">4Fe-4S</keyword>
<protein>
    <submittedName>
        <fullName evidence="9">Nitrite/sulfite reductase</fullName>
    </submittedName>
</protein>
<dbReference type="SUPFAM" id="SSF56014">
    <property type="entry name" value="Nitrite and sulphite reductase 4Fe-4S domain-like"/>
    <property type="match status" value="2"/>
</dbReference>
<feature type="domain" description="Nitrite/sulphite reductase 4Fe-4S" evidence="7">
    <location>
        <begin position="118"/>
        <end position="270"/>
    </location>
</feature>
<evidence type="ECO:0000256" key="4">
    <source>
        <dbReference type="ARBA" id="ARBA00023002"/>
    </source>
</evidence>
<dbReference type="EMBL" id="DVLT01000057">
    <property type="protein sequence ID" value="HIU03494.1"/>
    <property type="molecule type" value="Genomic_DNA"/>
</dbReference>
<organism evidence="9 10">
    <name type="scientific">Candidatus Onthocola gallistercoris</name>
    <dbReference type="NCBI Taxonomy" id="2840876"/>
    <lineage>
        <taxon>Bacteria</taxon>
        <taxon>Bacillati</taxon>
        <taxon>Bacillota</taxon>
        <taxon>Bacilli</taxon>
        <taxon>Candidatus Onthocola</taxon>
    </lineage>
</organism>
<proteinExistence type="predicted"/>
<dbReference type="Pfam" id="PF01077">
    <property type="entry name" value="NIR_SIR"/>
    <property type="match status" value="1"/>
</dbReference>
<reference evidence="9" key="1">
    <citation type="submission" date="2020-10" db="EMBL/GenBank/DDBJ databases">
        <authorList>
            <person name="Gilroy R."/>
        </authorList>
    </citation>
    <scope>NUCLEOTIDE SEQUENCE</scope>
    <source>
        <strain evidence="9">CHK187-14744</strain>
    </source>
</reference>
<dbReference type="InterPro" id="IPR051329">
    <property type="entry name" value="NIR_SIR_4Fe-4S"/>
</dbReference>
<keyword evidence="6" id="KW-0411">Iron-sulfur</keyword>
<comment type="caution">
    <text evidence="9">The sequence shown here is derived from an EMBL/GenBank/DDBJ whole genome shotgun (WGS) entry which is preliminary data.</text>
</comment>
<dbReference type="PANTHER" id="PTHR32439">
    <property type="entry name" value="FERREDOXIN--NITRITE REDUCTASE, CHLOROPLASTIC"/>
    <property type="match status" value="1"/>
</dbReference>
<keyword evidence="4" id="KW-0560">Oxidoreductase</keyword>
<accession>A0A9D1HHQ7</accession>
<evidence type="ECO:0000256" key="5">
    <source>
        <dbReference type="ARBA" id="ARBA00023004"/>
    </source>
</evidence>
<dbReference type="PRINTS" id="PR00397">
    <property type="entry name" value="SIROHAEM"/>
</dbReference>
<dbReference type="GO" id="GO:0046872">
    <property type="term" value="F:metal ion binding"/>
    <property type="evidence" value="ECO:0007669"/>
    <property type="project" value="UniProtKB-KW"/>
</dbReference>
<dbReference type="Proteomes" id="UP000824164">
    <property type="component" value="Unassembled WGS sequence"/>
</dbReference>
<keyword evidence="3" id="KW-0479">Metal-binding</keyword>
<keyword evidence="5" id="KW-0408">Iron</keyword>
<name>A0A9D1HHQ7_9FIRM</name>
<dbReference type="Gene3D" id="3.30.413.10">
    <property type="entry name" value="Sulfite Reductase Hemoprotein, domain 1"/>
    <property type="match status" value="2"/>
</dbReference>
<evidence type="ECO:0000256" key="1">
    <source>
        <dbReference type="ARBA" id="ARBA00022485"/>
    </source>
</evidence>
<evidence type="ECO:0000256" key="6">
    <source>
        <dbReference type="ARBA" id="ARBA00023014"/>
    </source>
</evidence>
<evidence type="ECO:0000259" key="7">
    <source>
        <dbReference type="Pfam" id="PF01077"/>
    </source>
</evidence>
<dbReference type="InterPro" id="IPR006067">
    <property type="entry name" value="NO2/SO3_Rdtase_4Fe4S_dom"/>
</dbReference>
<dbReference type="InterPro" id="IPR006066">
    <property type="entry name" value="NO2/SO3_Rdtase_FeS/sirohaem_BS"/>
</dbReference>
<evidence type="ECO:0000313" key="10">
    <source>
        <dbReference type="Proteomes" id="UP000824164"/>
    </source>
</evidence>
<evidence type="ECO:0000259" key="8">
    <source>
        <dbReference type="Pfam" id="PF03460"/>
    </source>
</evidence>
<evidence type="ECO:0000256" key="3">
    <source>
        <dbReference type="ARBA" id="ARBA00022723"/>
    </source>
</evidence>
<feature type="domain" description="Nitrite/Sulfite reductase ferredoxin-like" evidence="8">
    <location>
        <begin position="43"/>
        <end position="105"/>
    </location>
</feature>
<evidence type="ECO:0000256" key="2">
    <source>
        <dbReference type="ARBA" id="ARBA00022617"/>
    </source>
</evidence>
<sequence>MSAYKETLKEEVEVLRERGKKFLNDEITRADLKGFSGGLGSYSQREKGKFMVRLRTPSGIMTKEHLRLILDYIKDNGIDRAHLTTRQAVQLHELSIDQVCDVMKDAIDHDLFTRGGGGNFPRNVALSPMSGVAQGEAFDVTPYAVQVGKYFLFNATYYKLPRKLKVAFSSTEEDTACATLNDMGFVAVLDDGKPMFRLWLAGGLGGGPALGIPYDELVDPEEILYYIEAMVQLFQAEGDYKNKARARIRFIPRRMGVEAFLECYKSYVEKTKKECALNGIKPQLYTGEVWDEKSGSHVMIAQKQPGLYSVILHPLCGQLRLEDGEKLYDFVKDIEKAELRLSMDEEIYVRNLTKKQAQTLLEQMKGSMMMTPVTMSVSCIGTPTCQLGMNQSQALCEAIVSAVREAGVEDVLPRCFISGCPNSCSRHQVAPIGLTGRKVKVEGEMVDGFECWLGGRVGVGCTCMGEKAGTIQAVRIPKMLVGLGNMLKTKHLSFEQAMADNEAKADILAYIGQYAEA</sequence>
<dbReference type="Gene3D" id="3.90.480.10">
    <property type="entry name" value="Sulfite Reductase Hemoprotein,Domain 2"/>
    <property type="match status" value="1"/>
</dbReference>
<keyword evidence="2" id="KW-0349">Heme</keyword>
<dbReference type="Pfam" id="PF03460">
    <property type="entry name" value="NIR_SIR_ferr"/>
    <property type="match status" value="1"/>
</dbReference>
<dbReference type="AlphaFoldDB" id="A0A9D1HHQ7"/>
<dbReference type="GO" id="GO:0051539">
    <property type="term" value="F:4 iron, 4 sulfur cluster binding"/>
    <property type="evidence" value="ECO:0007669"/>
    <property type="project" value="UniProtKB-KW"/>
</dbReference>
<dbReference type="GO" id="GO:0020037">
    <property type="term" value="F:heme binding"/>
    <property type="evidence" value="ECO:0007669"/>
    <property type="project" value="InterPro"/>
</dbReference>
<reference evidence="9" key="2">
    <citation type="journal article" date="2021" name="PeerJ">
        <title>Extensive microbial diversity within the chicken gut microbiome revealed by metagenomics and culture.</title>
        <authorList>
            <person name="Gilroy R."/>
            <person name="Ravi A."/>
            <person name="Getino M."/>
            <person name="Pursley I."/>
            <person name="Horton D.L."/>
            <person name="Alikhan N.F."/>
            <person name="Baker D."/>
            <person name="Gharbi K."/>
            <person name="Hall N."/>
            <person name="Watson M."/>
            <person name="Adriaenssens E.M."/>
            <person name="Foster-Nyarko E."/>
            <person name="Jarju S."/>
            <person name="Secka A."/>
            <person name="Antonio M."/>
            <person name="Oren A."/>
            <person name="Chaudhuri R.R."/>
            <person name="La Ragione R."/>
            <person name="Hildebrand F."/>
            <person name="Pallen M.J."/>
        </authorList>
    </citation>
    <scope>NUCLEOTIDE SEQUENCE</scope>
    <source>
        <strain evidence="9">CHK187-14744</strain>
    </source>
</reference>
<dbReference type="GO" id="GO:0016491">
    <property type="term" value="F:oxidoreductase activity"/>
    <property type="evidence" value="ECO:0007669"/>
    <property type="project" value="UniProtKB-KW"/>
</dbReference>
<dbReference type="InterPro" id="IPR036136">
    <property type="entry name" value="Nit/Sulf_reduc_fer-like_dom_sf"/>
</dbReference>
<dbReference type="InterPro" id="IPR005117">
    <property type="entry name" value="NiRdtase/SiRdtase_haem-b_fer"/>
</dbReference>
<dbReference type="InterPro" id="IPR045854">
    <property type="entry name" value="NO2/SO3_Rdtase_4Fe4S_sf"/>
</dbReference>
<dbReference type="SUPFAM" id="SSF55124">
    <property type="entry name" value="Nitrite/Sulfite reductase N-terminal domain-like"/>
    <property type="match status" value="2"/>
</dbReference>
<dbReference type="PANTHER" id="PTHR32439:SF9">
    <property type="entry name" value="BLR3264 PROTEIN"/>
    <property type="match status" value="1"/>
</dbReference>
<evidence type="ECO:0000313" key="9">
    <source>
        <dbReference type="EMBL" id="HIU03494.1"/>
    </source>
</evidence>
<gene>
    <name evidence="9" type="ORF">IAB63_09615</name>
</gene>